<dbReference type="GO" id="GO:0006508">
    <property type="term" value="P:proteolysis"/>
    <property type="evidence" value="ECO:0007669"/>
    <property type="project" value="UniProtKB-KW"/>
</dbReference>
<dbReference type="Pfam" id="PF00877">
    <property type="entry name" value="NLPC_P60"/>
    <property type="match status" value="1"/>
</dbReference>
<name>A0A1I3DYB6_9SPHI</name>
<dbReference type="GO" id="GO:0008234">
    <property type="term" value="F:cysteine-type peptidase activity"/>
    <property type="evidence" value="ECO:0007669"/>
    <property type="project" value="UniProtKB-KW"/>
</dbReference>
<dbReference type="EMBL" id="FOQO01000001">
    <property type="protein sequence ID" value="SFH91744.1"/>
    <property type="molecule type" value="Genomic_DNA"/>
</dbReference>
<dbReference type="Gene3D" id="3.90.1720.10">
    <property type="entry name" value="endopeptidase domain like (from Nostoc punctiforme)"/>
    <property type="match status" value="1"/>
</dbReference>
<protein>
    <submittedName>
        <fullName evidence="8">Lipoprotein Spr</fullName>
    </submittedName>
</protein>
<evidence type="ECO:0000256" key="6">
    <source>
        <dbReference type="SAM" id="SignalP"/>
    </source>
</evidence>
<evidence type="ECO:0000259" key="7">
    <source>
        <dbReference type="PROSITE" id="PS51935"/>
    </source>
</evidence>
<dbReference type="AlphaFoldDB" id="A0A1I3DYB6"/>
<reference evidence="8 9" key="1">
    <citation type="submission" date="2016-10" db="EMBL/GenBank/DDBJ databases">
        <authorList>
            <person name="de Groot N.N."/>
        </authorList>
    </citation>
    <scope>NUCLEOTIDE SEQUENCE [LARGE SCALE GENOMIC DNA]</scope>
    <source>
        <strain evidence="8 9">RK1</strain>
    </source>
</reference>
<gene>
    <name evidence="8" type="ORF">SAMN05444682_101688</name>
</gene>
<dbReference type="RefSeq" id="WP_090624188.1">
    <property type="nucleotide sequence ID" value="NZ_FOQO01000001.1"/>
</dbReference>
<dbReference type="PANTHER" id="PTHR47360:SF1">
    <property type="entry name" value="ENDOPEPTIDASE NLPC-RELATED"/>
    <property type="match status" value="1"/>
</dbReference>
<dbReference type="SUPFAM" id="SSF54001">
    <property type="entry name" value="Cysteine proteinases"/>
    <property type="match status" value="1"/>
</dbReference>
<feature type="chain" id="PRO_5011744662" evidence="6">
    <location>
        <begin position="21"/>
        <end position="208"/>
    </location>
</feature>
<dbReference type="InterPro" id="IPR000064">
    <property type="entry name" value="NLP_P60_dom"/>
</dbReference>
<keyword evidence="4" id="KW-0378">Hydrolase</keyword>
<organism evidence="8 9">
    <name type="scientific">Parapedobacter indicus</name>
    <dbReference type="NCBI Taxonomy" id="1477437"/>
    <lineage>
        <taxon>Bacteria</taxon>
        <taxon>Pseudomonadati</taxon>
        <taxon>Bacteroidota</taxon>
        <taxon>Sphingobacteriia</taxon>
        <taxon>Sphingobacteriales</taxon>
        <taxon>Sphingobacteriaceae</taxon>
        <taxon>Parapedobacter</taxon>
    </lineage>
</organism>
<dbReference type="InterPro" id="IPR038765">
    <property type="entry name" value="Papain-like_cys_pep_sf"/>
</dbReference>
<sequence length="208" mass="23237">MKYIRVSLLGCFSLSIFLLTGCLTRKNALPPDRAVTSTAYKKKAKDRKGAKGTILTDASTSRKDVRAGNRLLEGYAEVLGVAPSQLETAALYSYIDEWMGTPHRSGGTGRQGLDCSAFVGLVMQDVYGKSVPRVSKDMANHIKRKYERQLQEGDLVFFSFGRREIDHVGIYLHNNKFVHVSTSKGVIISDLHDSWYYKYFTRAGSVVK</sequence>
<evidence type="ECO:0000256" key="1">
    <source>
        <dbReference type="ARBA" id="ARBA00007074"/>
    </source>
</evidence>
<keyword evidence="3 6" id="KW-0732">Signal</keyword>
<feature type="signal peptide" evidence="6">
    <location>
        <begin position="1"/>
        <end position="20"/>
    </location>
</feature>
<dbReference type="PROSITE" id="PS51257">
    <property type="entry name" value="PROKAR_LIPOPROTEIN"/>
    <property type="match status" value="1"/>
</dbReference>
<evidence type="ECO:0000256" key="2">
    <source>
        <dbReference type="ARBA" id="ARBA00022670"/>
    </source>
</evidence>
<proteinExistence type="inferred from homology"/>
<comment type="similarity">
    <text evidence="1">Belongs to the peptidase C40 family.</text>
</comment>
<keyword evidence="8" id="KW-0449">Lipoprotein</keyword>
<dbReference type="Proteomes" id="UP000198670">
    <property type="component" value="Unassembled WGS sequence"/>
</dbReference>
<dbReference type="InterPro" id="IPR052062">
    <property type="entry name" value="Murein_DD/LD_carboxypeptidase"/>
</dbReference>
<accession>A0A1I3DYB6</accession>
<keyword evidence="2" id="KW-0645">Protease</keyword>
<evidence type="ECO:0000256" key="4">
    <source>
        <dbReference type="ARBA" id="ARBA00022801"/>
    </source>
</evidence>
<keyword evidence="5" id="KW-0788">Thiol protease</keyword>
<dbReference type="PANTHER" id="PTHR47360">
    <property type="entry name" value="MUREIN DD-ENDOPEPTIDASE MEPS/MUREIN LD-CARBOXYPEPTIDASE"/>
    <property type="match status" value="1"/>
</dbReference>
<dbReference type="STRING" id="1477437.SAMN05444682_101688"/>
<evidence type="ECO:0000256" key="5">
    <source>
        <dbReference type="ARBA" id="ARBA00022807"/>
    </source>
</evidence>
<dbReference type="OrthoDB" id="9807055at2"/>
<evidence type="ECO:0000256" key="3">
    <source>
        <dbReference type="ARBA" id="ARBA00022729"/>
    </source>
</evidence>
<evidence type="ECO:0000313" key="8">
    <source>
        <dbReference type="EMBL" id="SFH91744.1"/>
    </source>
</evidence>
<keyword evidence="9" id="KW-1185">Reference proteome</keyword>
<feature type="domain" description="NlpC/P60" evidence="7">
    <location>
        <begin position="85"/>
        <end position="208"/>
    </location>
</feature>
<evidence type="ECO:0000313" key="9">
    <source>
        <dbReference type="Proteomes" id="UP000198670"/>
    </source>
</evidence>
<dbReference type="PROSITE" id="PS51935">
    <property type="entry name" value="NLPC_P60"/>
    <property type="match status" value="1"/>
</dbReference>